<protein>
    <submittedName>
        <fullName evidence="1">Uncharacterized protein</fullName>
    </submittedName>
</protein>
<dbReference type="EMBL" id="GBXM01102142">
    <property type="protein sequence ID" value="JAH06435.1"/>
    <property type="molecule type" value="Transcribed_RNA"/>
</dbReference>
<sequence>MFPNFQRFFLHSLFRMDVQCKECVLQANWNTTLQVWQSRPPLTAIIF</sequence>
<evidence type="ECO:0000313" key="1">
    <source>
        <dbReference type="EMBL" id="JAH06435.1"/>
    </source>
</evidence>
<dbReference type="AlphaFoldDB" id="A0A0E9PQU0"/>
<proteinExistence type="predicted"/>
<organism evidence="1">
    <name type="scientific">Anguilla anguilla</name>
    <name type="common">European freshwater eel</name>
    <name type="synonym">Muraena anguilla</name>
    <dbReference type="NCBI Taxonomy" id="7936"/>
    <lineage>
        <taxon>Eukaryota</taxon>
        <taxon>Metazoa</taxon>
        <taxon>Chordata</taxon>
        <taxon>Craniata</taxon>
        <taxon>Vertebrata</taxon>
        <taxon>Euteleostomi</taxon>
        <taxon>Actinopterygii</taxon>
        <taxon>Neopterygii</taxon>
        <taxon>Teleostei</taxon>
        <taxon>Anguilliformes</taxon>
        <taxon>Anguillidae</taxon>
        <taxon>Anguilla</taxon>
    </lineage>
</organism>
<reference evidence="1" key="1">
    <citation type="submission" date="2014-11" db="EMBL/GenBank/DDBJ databases">
        <authorList>
            <person name="Amaro Gonzalez C."/>
        </authorList>
    </citation>
    <scope>NUCLEOTIDE SEQUENCE</scope>
</reference>
<accession>A0A0E9PQU0</accession>
<name>A0A0E9PQU0_ANGAN</name>
<reference evidence="1" key="2">
    <citation type="journal article" date="2015" name="Fish Shellfish Immunol.">
        <title>Early steps in the European eel (Anguilla anguilla)-Vibrio vulnificus interaction in the gills: Role of the RtxA13 toxin.</title>
        <authorList>
            <person name="Callol A."/>
            <person name="Pajuelo D."/>
            <person name="Ebbesson L."/>
            <person name="Teles M."/>
            <person name="MacKenzie S."/>
            <person name="Amaro C."/>
        </authorList>
    </citation>
    <scope>NUCLEOTIDE SEQUENCE</scope>
</reference>